<accession>A0A7K0C504</accession>
<protein>
    <submittedName>
        <fullName evidence="1">Uncharacterized protein</fullName>
    </submittedName>
</protein>
<name>A0A7K0C504_9ACTN</name>
<gene>
    <name evidence="1" type="ORF">ACRB68_66240</name>
</gene>
<dbReference type="Proteomes" id="UP000487268">
    <property type="component" value="Unassembled WGS sequence"/>
</dbReference>
<proteinExistence type="predicted"/>
<comment type="caution">
    <text evidence="1">The sequence shown here is derived from an EMBL/GenBank/DDBJ whole genome shotgun (WGS) entry which is preliminary data.</text>
</comment>
<dbReference type="EMBL" id="WEGH01000005">
    <property type="protein sequence ID" value="MQY08515.1"/>
    <property type="molecule type" value="Genomic_DNA"/>
</dbReference>
<sequence>MPVEVSGTGILEAVIDESGELWRGDDFADLAEFVTDFEPEGHEVERVVEAVCGPCGGRVFRVLADDGNGARRECAGCGGASFIADSGEYWDEQNAEYCGCPCGGEEFNLGVGFSLYEEGDVRWISIGLRCVADGTLGVYAGWKVGYGPSAHLLNQV</sequence>
<evidence type="ECO:0000313" key="2">
    <source>
        <dbReference type="Proteomes" id="UP000487268"/>
    </source>
</evidence>
<reference evidence="1 2" key="1">
    <citation type="submission" date="2019-10" db="EMBL/GenBank/DDBJ databases">
        <title>Actinomadura rubteroloni sp. nov. and Actinomadura macrotermitis sp. nov., isolated from the gut of fungus growing-termite Macrotermes natalensis.</title>
        <authorList>
            <person name="Benndorf R."/>
            <person name="Martin K."/>
            <person name="Kuefner M."/>
            <person name="De Beer W."/>
            <person name="Kaster A.-K."/>
            <person name="Vollmers J."/>
            <person name="Poulsen M."/>
            <person name="Beemelmanns C."/>
        </authorList>
    </citation>
    <scope>NUCLEOTIDE SEQUENCE [LARGE SCALE GENOMIC DNA]</scope>
    <source>
        <strain evidence="1 2">RB68</strain>
    </source>
</reference>
<keyword evidence="2" id="KW-1185">Reference proteome</keyword>
<organism evidence="1 2">
    <name type="scientific">Actinomadura macrotermitis</name>
    <dbReference type="NCBI Taxonomy" id="2585200"/>
    <lineage>
        <taxon>Bacteria</taxon>
        <taxon>Bacillati</taxon>
        <taxon>Actinomycetota</taxon>
        <taxon>Actinomycetes</taxon>
        <taxon>Streptosporangiales</taxon>
        <taxon>Thermomonosporaceae</taxon>
        <taxon>Actinomadura</taxon>
    </lineage>
</organism>
<evidence type="ECO:0000313" key="1">
    <source>
        <dbReference type="EMBL" id="MQY08515.1"/>
    </source>
</evidence>
<dbReference type="AlphaFoldDB" id="A0A7K0C504"/>